<dbReference type="STRING" id="590646.G3B7R0"/>
<dbReference type="SUPFAM" id="SSF52540">
    <property type="entry name" value="P-loop containing nucleoside triphosphate hydrolases"/>
    <property type="match status" value="2"/>
</dbReference>
<sequence length="1295" mass="149207">MSLGFSLYRRVIHISNELPKLIPIGTLHFYNLPLHRSDLGGIPCEIDPSLDSVQTNTNIWKWLDIDQLIFLCENNSNSILADIQFLMIYRYIMATYKIIRWGPMVIAKVRIFAVPEDIDGSQYFKEWRSSRPRHSSIEKKFREKWHTLISHIDFSSESWDGLKLDSLLLIPCLQIHLPLTLKTTDLGFESDPKFHIERWYNSRPFGINIAGTSDTAVQKVSAAYNNIPSPDISKYYTKSKSVSSSNIIPSAEEVIVNLVHNMSEGNNSIPGVKTQLYPFQIKSLSKMYERESFPEKTVIPNFIELNSASSGLKYYFDIINTKFFWNPEVFSQPRGGILAENMGLGKTLICLSLICLTKWELSTLPHDTLTILPEEQVPHETTFHHLKTARFKKLADLCKECITRNSLPWKFYKDDLPESVITKLKQSPGSFRIPLENSSYVSPFSIQRSRRSERLKDLDQELPLEGRSFRTLYFCNTTLIVVPDNLFHQWNTELRKHIQPHFLRKLFISNQFKKLLVSENGVFTNEVYEDPIQLIQFDLIVISNSILSKQFDERDDTPLMKIFWKRLIIDEGHSMTSKVSRAGLLCREMNVERRWAVTGTPTSGLTRLHMDEEDEEGKSLEDSPSKRKSKYVVKNSFNEIDDLMKLGNIVSNFLKIEPFHSQPRLWKTLMINPLLLNLYGSTTSLSNLLDAIVVRHSLDEVERDIKLPQLHHVSVFLKPSFLNKLSINIFTAVLAVNAVSSERKDIDYMFHPSNRQQLRRLITNLQRATFHWSGFKQEDVEALIHVCKVCLEKKGPDRSWAYSPADRALLKKSRDIAQLALDNPRWRTMSLLHEMNFFIDGLPDIFTKTFGIGVLKSTNAEGVENDIGVFGAPHLHCLQEFFYKNRFMNMNDGDTLLEKLDAVSKPFWSNYWEDTMKKNNQKFNKPDKKEEAEPASAPSTPKKRRNSLSNASKPKSSKPKEAQNSKSELEREDGEGLKITNEVNTLHSLAKHNISYESIKNSIILGTASAKLSYLSSKLLENQQKKIKSIVFFEFEDSAYYLTELLDILGVNYILYATFINTTHRAENLSEFSNYNSEDNGGITLLMDLRLAAHGLTIIAATNVYFISPVWQRSVEAQAIKRAHRIGQTKEVHVETLVLEDTLEEEIYKRRLSQQEEKNDGENKKRYVIDDTGMQDFILRHRFLPMDSETEYAPFSAPTNSPRSFVTRQELDDPSGLNQHEDTVVDVNGIMTRNWKVFAFNSDNLSKLNSLKNQKITKEYMKDQFIKNMASEQDAQEVEAPKVKKERPARKSVRF</sequence>
<evidence type="ECO:0000256" key="4">
    <source>
        <dbReference type="SAM" id="MobiDB-lite"/>
    </source>
</evidence>
<dbReference type="InterPro" id="IPR049730">
    <property type="entry name" value="SNF2/RAD54-like_C"/>
</dbReference>
<feature type="compositionally biased region" description="Polar residues" evidence="4">
    <location>
        <begin position="1197"/>
        <end position="1207"/>
    </location>
</feature>
<gene>
    <name evidence="6" type="ORF">CANTEDRAFT_131662</name>
</gene>
<proteinExistence type="predicted"/>
<organism evidence="7">
    <name type="scientific">Candida tenuis (strain ATCC 10573 / BCRC 21748 / CBS 615 / JCM 9827 / NBRC 10315 / NRRL Y-1498 / VKM Y-70)</name>
    <name type="common">Yeast</name>
    <name type="synonym">Yamadazyma tenuis</name>
    <dbReference type="NCBI Taxonomy" id="590646"/>
    <lineage>
        <taxon>Eukaryota</taxon>
        <taxon>Fungi</taxon>
        <taxon>Dikarya</taxon>
        <taxon>Ascomycota</taxon>
        <taxon>Saccharomycotina</taxon>
        <taxon>Pichiomycetes</taxon>
        <taxon>Debaryomycetaceae</taxon>
        <taxon>Yamadazyma</taxon>
    </lineage>
</organism>
<keyword evidence="1" id="KW-0547">Nucleotide-binding</keyword>
<feature type="region of interest" description="Disordered" evidence="4">
    <location>
        <begin position="1191"/>
        <end position="1220"/>
    </location>
</feature>
<dbReference type="OrthoDB" id="2801544at2759"/>
<reference evidence="6 7" key="1">
    <citation type="journal article" date="2011" name="Proc. Natl. Acad. Sci. U.S.A.">
        <title>Comparative genomics of xylose-fermenting fungi for enhanced biofuel production.</title>
        <authorList>
            <person name="Wohlbach D.J."/>
            <person name="Kuo A."/>
            <person name="Sato T.K."/>
            <person name="Potts K.M."/>
            <person name="Salamov A.A."/>
            <person name="LaButti K.M."/>
            <person name="Sun H."/>
            <person name="Clum A."/>
            <person name="Pangilinan J.L."/>
            <person name="Lindquist E.A."/>
            <person name="Lucas S."/>
            <person name="Lapidus A."/>
            <person name="Jin M."/>
            <person name="Gunawan C."/>
            <person name="Balan V."/>
            <person name="Dale B.E."/>
            <person name="Jeffries T.W."/>
            <person name="Zinkel R."/>
            <person name="Barry K.W."/>
            <person name="Grigoriev I.V."/>
            <person name="Gasch A.P."/>
        </authorList>
    </citation>
    <scope>NUCLEOTIDE SEQUENCE [LARGE SCALE GENOMIC DNA]</scope>
    <source>
        <strain evidence="7">ATCC 10573 / BCRC 21748 / CBS 615 / JCM 9827 / NBRC 10315 / NRRL Y-1498 / VKM Y-70</strain>
    </source>
</reference>
<dbReference type="HOGENOM" id="CLU_003233_0_0_1"/>
<dbReference type="InterPro" id="IPR014001">
    <property type="entry name" value="Helicase_ATP-bd"/>
</dbReference>
<evidence type="ECO:0000259" key="5">
    <source>
        <dbReference type="PROSITE" id="PS51194"/>
    </source>
</evidence>
<keyword evidence="2" id="KW-0378">Hydrolase</keyword>
<dbReference type="GO" id="GO:0006281">
    <property type="term" value="P:DNA repair"/>
    <property type="evidence" value="ECO:0007669"/>
    <property type="project" value="TreeGrafter"/>
</dbReference>
<feature type="compositionally biased region" description="Basic residues" evidence="4">
    <location>
        <begin position="1284"/>
        <end position="1295"/>
    </location>
</feature>
<feature type="compositionally biased region" description="Basic and acidic residues" evidence="4">
    <location>
        <begin position="958"/>
        <end position="969"/>
    </location>
</feature>
<dbReference type="InterPro" id="IPR001650">
    <property type="entry name" value="Helicase_C-like"/>
</dbReference>
<dbReference type="InterPro" id="IPR000330">
    <property type="entry name" value="SNF2_N"/>
</dbReference>
<dbReference type="Proteomes" id="UP000000707">
    <property type="component" value="Unassembled WGS sequence"/>
</dbReference>
<feature type="region of interest" description="Disordered" evidence="4">
    <location>
        <begin position="602"/>
        <end position="625"/>
    </location>
</feature>
<dbReference type="EMBL" id="GL996527">
    <property type="protein sequence ID" value="EGV62298.1"/>
    <property type="molecule type" value="Genomic_DNA"/>
</dbReference>
<dbReference type="Pfam" id="PF00176">
    <property type="entry name" value="SNF2-rel_dom"/>
    <property type="match status" value="1"/>
</dbReference>
<dbReference type="PROSITE" id="PS51194">
    <property type="entry name" value="HELICASE_CTER"/>
    <property type="match status" value="1"/>
</dbReference>
<dbReference type="PANTHER" id="PTHR45626">
    <property type="entry name" value="TRANSCRIPTION TERMINATION FACTOR 2-RELATED"/>
    <property type="match status" value="1"/>
</dbReference>
<dbReference type="SMART" id="SM00487">
    <property type="entry name" value="DEXDc"/>
    <property type="match status" value="1"/>
</dbReference>
<dbReference type="Gene3D" id="3.40.50.10810">
    <property type="entry name" value="Tandem AAA-ATPase domain"/>
    <property type="match status" value="2"/>
</dbReference>
<dbReference type="GO" id="GO:0005634">
    <property type="term" value="C:nucleus"/>
    <property type="evidence" value="ECO:0007669"/>
    <property type="project" value="TreeGrafter"/>
</dbReference>
<accession>G3B7R0</accession>
<name>G3B7R0_CANTC</name>
<evidence type="ECO:0000256" key="3">
    <source>
        <dbReference type="ARBA" id="ARBA00022840"/>
    </source>
</evidence>
<dbReference type="GO" id="GO:0005524">
    <property type="term" value="F:ATP binding"/>
    <property type="evidence" value="ECO:0007669"/>
    <property type="project" value="UniProtKB-KW"/>
</dbReference>
<feature type="domain" description="Helicase C-terminal" evidence="5">
    <location>
        <begin position="1019"/>
        <end position="1172"/>
    </location>
</feature>
<keyword evidence="7" id="KW-1185">Reference proteome</keyword>
<dbReference type="PANTHER" id="PTHR45626:SF51">
    <property type="entry name" value="SNF2-RELATED DOMAIN-CONTAINING PROTEIN"/>
    <property type="match status" value="1"/>
</dbReference>
<evidence type="ECO:0000313" key="6">
    <source>
        <dbReference type="EMBL" id="EGV62298.1"/>
    </source>
</evidence>
<dbReference type="eggNOG" id="KOG1001">
    <property type="taxonomic scope" value="Eukaryota"/>
</dbReference>
<keyword evidence="3" id="KW-0067">ATP-binding</keyword>
<dbReference type="GO" id="GO:0008094">
    <property type="term" value="F:ATP-dependent activity, acting on DNA"/>
    <property type="evidence" value="ECO:0007669"/>
    <property type="project" value="TreeGrafter"/>
</dbReference>
<dbReference type="InterPro" id="IPR038718">
    <property type="entry name" value="SNF2-like_sf"/>
</dbReference>
<dbReference type="CDD" id="cd18793">
    <property type="entry name" value="SF2_C_SNF"/>
    <property type="match status" value="1"/>
</dbReference>
<dbReference type="GO" id="GO:0016787">
    <property type="term" value="F:hydrolase activity"/>
    <property type="evidence" value="ECO:0007669"/>
    <property type="project" value="UniProtKB-KW"/>
</dbReference>
<dbReference type="Gene3D" id="3.40.50.300">
    <property type="entry name" value="P-loop containing nucleotide triphosphate hydrolases"/>
    <property type="match status" value="1"/>
</dbReference>
<evidence type="ECO:0000256" key="1">
    <source>
        <dbReference type="ARBA" id="ARBA00022741"/>
    </source>
</evidence>
<protein>
    <recommendedName>
        <fullName evidence="5">Helicase C-terminal domain-containing protein</fullName>
    </recommendedName>
</protein>
<evidence type="ECO:0000256" key="2">
    <source>
        <dbReference type="ARBA" id="ARBA00022801"/>
    </source>
</evidence>
<feature type="region of interest" description="Disordered" evidence="4">
    <location>
        <begin position="920"/>
        <end position="976"/>
    </location>
</feature>
<dbReference type="Pfam" id="PF00271">
    <property type="entry name" value="Helicase_C"/>
    <property type="match status" value="1"/>
</dbReference>
<evidence type="ECO:0000313" key="7">
    <source>
        <dbReference type="Proteomes" id="UP000000707"/>
    </source>
</evidence>
<dbReference type="InterPro" id="IPR027417">
    <property type="entry name" value="P-loop_NTPase"/>
</dbReference>
<dbReference type="InterPro" id="IPR050628">
    <property type="entry name" value="SNF2_RAD54_helicase_TF"/>
</dbReference>
<feature type="region of interest" description="Disordered" evidence="4">
    <location>
        <begin position="1271"/>
        <end position="1295"/>
    </location>
</feature>